<evidence type="ECO:0000256" key="6">
    <source>
        <dbReference type="SAM" id="MobiDB-lite"/>
    </source>
</evidence>
<keyword evidence="5" id="KW-0378">Hydrolase</keyword>
<dbReference type="PANTHER" id="PTHR32481">
    <property type="entry name" value="AMINOPEPTIDASE"/>
    <property type="match status" value="1"/>
</dbReference>
<dbReference type="GO" id="GO:0004177">
    <property type="term" value="F:aminopeptidase activity"/>
    <property type="evidence" value="ECO:0007669"/>
    <property type="project" value="UniProtKB-KW"/>
</dbReference>
<evidence type="ECO:0000256" key="3">
    <source>
        <dbReference type="ARBA" id="ARBA00022670"/>
    </source>
</evidence>
<dbReference type="InterPro" id="IPR051464">
    <property type="entry name" value="Peptidase_M42_aminopept"/>
</dbReference>
<feature type="region of interest" description="Disordered" evidence="6">
    <location>
        <begin position="126"/>
        <end position="145"/>
    </location>
</feature>
<dbReference type="PANTHER" id="PTHR32481:SF0">
    <property type="entry name" value="AMINOPEPTIDASE YPDE-RELATED"/>
    <property type="match status" value="1"/>
</dbReference>
<dbReference type="PIRSF" id="PIRSF001123">
    <property type="entry name" value="PepA_GA"/>
    <property type="match status" value="1"/>
</dbReference>
<dbReference type="SUPFAM" id="SSF53187">
    <property type="entry name" value="Zn-dependent exopeptidases"/>
    <property type="match status" value="1"/>
</dbReference>
<accession>A0A0F9FQK7</accession>
<evidence type="ECO:0000256" key="1">
    <source>
        <dbReference type="ARBA" id="ARBA00006272"/>
    </source>
</evidence>
<dbReference type="EMBL" id="LAZR01029428">
    <property type="protein sequence ID" value="KKL59605.1"/>
    <property type="molecule type" value="Genomic_DNA"/>
</dbReference>
<evidence type="ECO:0000256" key="2">
    <source>
        <dbReference type="ARBA" id="ARBA00022438"/>
    </source>
</evidence>
<dbReference type="Pfam" id="PF05343">
    <property type="entry name" value="Peptidase_M42"/>
    <property type="match status" value="1"/>
</dbReference>
<name>A0A0F9FQK7_9ZZZZ</name>
<gene>
    <name evidence="7" type="ORF">LCGC14_2213640</name>
</gene>
<dbReference type="InterPro" id="IPR023367">
    <property type="entry name" value="Peptidase_M42_dom2"/>
</dbReference>
<evidence type="ECO:0000256" key="4">
    <source>
        <dbReference type="ARBA" id="ARBA00022723"/>
    </source>
</evidence>
<evidence type="ECO:0000313" key="7">
    <source>
        <dbReference type="EMBL" id="KKL59605.1"/>
    </source>
</evidence>
<keyword evidence="3" id="KW-0645">Protease</keyword>
<evidence type="ECO:0008006" key="8">
    <source>
        <dbReference type="Google" id="ProtNLM"/>
    </source>
</evidence>
<keyword evidence="4" id="KW-0479">Metal-binding</keyword>
<dbReference type="AlphaFoldDB" id="A0A0F9FQK7"/>
<dbReference type="GO" id="GO:0046872">
    <property type="term" value="F:metal ion binding"/>
    <property type="evidence" value="ECO:0007669"/>
    <property type="project" value="UniProtKB-KW"/>
</dbReference>
<comment type="similarity">
    <text evidence="1">Belongs to the peptidase M42 family.</text>
</comment>
<organism evidence="7">
    <name type="scientific">marine sediment metagenome</name>
    <dbReference type="NCBI Taxonomy" id="412755"/>
    <lineage>
        <taxon>unclassified sequences</taxon>
        <taxon>metagenomes</taxon>
        <taxon>ecological metagenomes</taxon>
    </lineage>
</organism>
<keyword evidence="2" id="KW-0031">Aminopeptidase</keyword>
<proteinExistence type="inferred from homology"/>
<dbReference type="SUPFAM" id="SSF101821">
    <property type="entry name" value="Aminopeptidase/glucanase lid domain"/>
    <property type="match status" value="1"/>
</dbReference>
<dbReference type="Gene3D" id="3.40.630.10">
    <property type="entry name" value="Zn peptidases"/>
    <property type="match status" value="1"/>
</dbReference>
<dbReference type="Gene3D" id="2.40.30.40">
    <property type="entry name" value="Peptidase M42, domain 2"/>
    <property type="match status" value="1"/>
</dbReference>
<protein>
    <recommendedName>
        <fullName evidence="8">Peptidase M42 family protein</fullName>
    </recommendedName>
</protein>
<dbReference type="GO" id="GO:0006508">
    <property type="term" value="P:proteolysis"/>
    <property type="evidence" value="ECO:0007669"/>
    <property type="project" value="UniProtKB-KW"/>
</dbReference>
<comment type="caution">
    <text evidence="7">The sequence shown here is derived from an EMBL/GenBank/DDBJ whole genome shotgun (WGS) entry which is preliminary data.</text>
</comment>
<evidence type="ECO:0000256" key="5">
    <source>
        <dbReference type="ARBA" id="ARBA00022801"/>
    </source>
</evidence>
<reference evidence="7" key="1">
    <citation type="journal article" date="2015" name="Nature">
        <title>Complex archaea that bridge the gap between prokaryotes and eukaryotes.</title>
        <authorList>
            <person name="Spang A."/>
            <person name="Saw J.H."/>
            <person name="Jorgensen S.L."/>
            <person name="Zaremba-Niedzwiedzka K."/>
            <person name="Martijn J."/>
            <person name="Lind A.E."/>
            <person name="van Eijk R."/>
            <person name="Schleper C."/>
            <person name="Guy L."/>
            <person name="Ettema T.J."/>
        </authorList>
    </citation>
    <scope>NUCLEOTIDE SEQUENCE</scope>
</reference>
<dbReference type="InterPro" id="IPR008007">
    <property type="entry name" value="Peptidase_M42"/>
</dbReference>
<sequence>MPGGAPLDAGQLGLLRSLVQAAGVPGREDAVRSLIRSRAQALSLFDELRTDTLGSLIGIRKPRGGGGSAPVRVLLSAHMDQVGFLVSHVSQDGHLRLHPVGDFDPRGLVSCRLRIHTEGGVLTGVLMPEGHPVHTGKPEDRTKTPPLPEFYVDLGSAAQAGPVQLGDMAVFDSPFADLGDCVMGPALDNRIGCWALLEALAALDRHDCEITAVWSAQEELGSRGMEPVARTMPADIGISCDTVVACDVPGIPEAQSVCRLGGGMALVVADSSTLSDMTVLRAVEGVARAARIPVQRCLMEGGGQDGALIQRARDGVRTLVLSCPVRHMHSANEIAAKSDIAAYAALLTAYLSRV</sequence>